<accession>A0A078ASS1</accession>
<feature type="region of interest" description="Disordered" evidence="1">
    <location>
        <begin position="298"/>
        <end position="327"/>
    </location>
</feature>
<keyword evidence="3" id="KW-1185">Reference proteome</keyword>
<dbReference type="InParanoid" id="A0A078ASS1"/>
<dbReference type="EMBL" id="CCKQ01013557">
    <property type="protein sequence ID" value="CDW85234.1"/>
    <property type="molecule type" value="Genomic_DNA"/>
</dbReference>
<feature type="compositionally biased region" description="Acidic residues" evidence="1">
    <location>
        <begin position="345"/>
        <end position="357"/>
    </location>
</feature>
<protein>
    <submittedName>
        <fullName evidence="2">Uncharacterized protein</fullName>
    </submittedName>
</protein>
<name>A0A078ASS1_STYLE</name>
<organism evidence="2 3">
    <name type="scientific">Stylonychia lemnae</name>
    <name type="common">Ciliate</name>
    <dbReference type="NCBI Taxonomy" id="5949"/>
    <lineage>
        <taxon>Eukaryota</taxon>
        <taxon>Sar</taxon>
        <taxon>Alveolata</taxon>
        <taxon>Ciliophora</taxon>
        <taxon>Intramacronucleata</taxon>
        <taxon>Spirotrichea</taxon>
        <taxon>Stichotrichia</taxon>
        <taxon>Sporadotrichida</taxon>
        <taxon>Oxytrichidae</taxon>
        <taxon>Stylonychinae</taxon>
        <taxon>Stylonychia</taxon>
    </lineage>
</organism>
<feature type="region of interest" description="Disordered" evidence="1">
    <location>
        <begin position="343"/>
        <end position="366"/>
    </location>
</feature>
<evidence type="ECO:0000256" key="1">
    <source>
        <dbReference type="SAM" id="MobiDB-lite"/>
    </source>
</evidence>
<reference evidence="2 3" key="1">
    <citation type="submission" date="2014-06" db="EMBL/GenBank/DDBJ databases">
        <authorList>
            <person name="Swart Estienne"/>
        </authorList>
    </citation>
    <scope>NUCLEOTIDE SEQUENCE [LARGE SCALE GENOMIC DNA]</scope>
    <source>
        <strain evidence="2 3">130c</strain>
    </source>
</reference>
<dbReference type="AlphaFoldDB" id="A0A078ASS1"/>
<proteinExistence type="predicted"/>
<evidence type="ECO:0000313" key="3">
    <source>
        <dbReference type="Proteomes" id="UP000039865"/>
    </source>
</evidence>
<dbReference type="Proteomes" id="UP000039865">
    <property type="component" value="Unassembled WGS sequence"/>
</dbReference>
<sequence length="506" mass="58756">MKPREFNLQFMKEANQNLEINQMHHTINGPTFNGTPLGGKSTKFNKNSLQVVGSSTMQNFKIGNRYSPSKYNTGYAFPGTMSTVPPARQIPSYEKISNSTTSYLLRHQGENQSQTSFIISYKQHLKLPQQALETEDTDQFNYLNEKLMNQIKQRSQSQIENDQASYSMQNQYSQLLNQKNQYKLHQKVLSPQHTHTNSKVHLPNIMNYNSGVDQININGIGQNFNTVRHLNNNNHHLATNHFIQTKQIKKIQPSGMKQKQPSNGRIPVKTMYISPQMRSMMRNISPSVLANSTESFFNETQDSKQDITKGPRVKPSQPKDDNQNITETQRKQIVQQLILKQYSNENDDNEQGTDEYETPQVERNSVVDHTQKGSYDMEQMLFKNDKLSFQQPISKYQTSENFFKSVSPQREVNEEIIDKNNVKKGTSILSNLYRIDDRAIKFKQAKNELLKITNTYLSRHFTKQTNSRDMIRTIEENDWKFKKRAKKLGLEIDSDHSEEKYVYQGQ</sequence>
<evidence type="ECO:0000313" key="2">
    <source>
        <dbReference type="EMBL" id="CDW85234.1"/>
    </source>
</evidence>
<gene>
    <name evidence="2" type="primary">Contig18334.g19477</name>
    <name evidence="2" type="ORF">STYLEM_14307</name>
</gene>